<dbReference type="AlphaFoldDB" id="A0AAW1IYT5"/>
<name>A0AAW1IYT5_POPJA</name>
<dbReference type="EMBL" id="JASPKY010000481">
    <property type="protein sequence ID" value="KAK9695440.1"/>
    <property type="molecule type" value="Genomic_DNA"/>
</dbReference>
<sequence>MACRNTEKEEEAAKDIIDSCTDNANVGKLAVEELDLNSLKSVKGFATKFSKSMRELIFYSTMLEFLLVHTEILKTALNPNLVPII</sequence>
<organism evidence="1 2">
    <name type="scientific">Popillia japonica</name>
    <name type="common">Japanese beetle</name>
    <dbReference type="NCBI Taxonomy" id="7064"/>
    <lineage>
        <taxon>Eukaryota</taxon>
        <taxon>Metazoa</taxon>
        <taxon>Ecdysozoa</taxon>
        <taxon>Arthropoda</taxon>
        <taxon>Hexapoda</taxon>
        <taxon>Insecta</taxon>
        <taxon>Pterygota</taxon>
        <taxon>Neoptera</taxon>
        <taxon>Endopterygota</taxon>
        <taxon>Coleoptera</taxon>
        <taxon>Polyphaga</taxon>
        <taxon>Scarabaeiformia</taxon>
        <taxon>Scarabaeidae</taxon>
        <taxon>Rutelinae</taxon>
        <taxon>Popillia</taxon>
    </lineage>
</organism>
<evidence type="ECO:0000313" key="1">
    <source>
        <dbReference type="EMBL" id="KAK9695440.1"/>
    </source>
</evidence>
<reference evidence="1 2" key="1">
    <citation type="journal article" date="2024" name="BMC Genomics">
        <title>De novo assembly and annotation of Popillia japonica's genome with initial clues to its potential as an invasive pest.</title>
        <authorList>
            <person name="Cucini C."/>
            <person name="Boschi S."/>
            <person name="Funari R."/>
            <person name="Cardaioli E."/>
            <person name="Iannotti N."/>
            <person name="Marturano G."/>
            <person name="Paoli F."/>
            <person name="Bruttini M."/>
            <person name="Carapelli A."/>
            <person name="Frati F."/>
            <person name="Nardi F."/>
        </authorList>
    </citation>
    <scope>NUCLEOTIDE SEQUENCE [LARGE SCALE GENOMIC DNA]</scope>
    <source>
        <strain evidence="1">DMR45628</strain>
    </source>
</reference>
<gene>
    <name evidence="1" type="ORF">QE152_g32570</name>
</gene>
<comment type="caution">
    <text evidence="1">The sequence shown here is derived from an EMBL/GenBank/DDBJ whole genome shotgun (WGS) entry which is preliminary data.</text>
</comment>
<evidence type="ECO:0000313" key="2">
    <source>
        <dbReference type="Proteomes" id="UP001458880"/>
    </source>
</evidence>
<accession>A0AAW1IYT5</accession>
<protein>
    <submittedName>
        <fullName evidence="1">Sodium:neurotransmitter symporter family</fullName>
    </submittedName>
</protein>
<keyword evidence="2" id="KW-1185">Reference proteome</keyword>
<dbReference type="Proteomes" id="UP001458880">
    <property type="component" value="Unassembled WGS sequence"/>
</dbReference>
<proteinExistence type="predicted"/>